<evidence type="ECO:0000256" key="7">
    <source>
        <dbReference type="ARBA" id="ARBA00022771"/>
    </source>
</evidence>
<dbReference type="InterPro" id="IPR046341">
    <property type="entry name" value="SET_dom_sf"/>
</dbReference>
<organism evidence="17 18">
    <name type="scientific">Neotoma lepida</name>
    <name type="common">Desert woodrat</name>
    <dbReference type="NCBI Taxonomy" id="56216"/>
    <lineage>
        <taxon>Eukaryota</taxon>
        <taxon>Metazoa</taxon>
        <taxon>Chordata</taxon>
        <taxon>Craniata</taxon>
        <taxon>Vertebrata</taxon>
        <taxon>Euteleostomi</taxon>
        <taxon>Mammalia</taxon>
        <taxon>Eutheria</taxon>
        <taxon>Euarchontoglires</taxon>
        <taxon>Glires</taxon>
        <taxon>Rodentia</taxon>
        <taxon>Myomorpha</taxon>
        <taxon>Muroidea</taxon>
        <taxon>Cricetidae</taxon>
        <taxon>Neotominae</taxon>
        <taxon>Neotoma</taxon>
    </lineage>
</organism>
<feature type="region of interest" description="Disordered" evidence="13">
    <location>
        <begin position="20"/>
        <end position="63"/>
    </location>
</feature>
<keyword evidence="8" id="KW-0862">Zinc</keyword>
<dbReference type="Proteomes" id="UP000092124">
    <property type="component" value="Unassembled WGS sequence"/>
</dbReference>
<evidence type="ECO:0000256" key="14">
    <source>
        <dbReference type="SAM" id="Phobius"/>
    </source>
</evidence>
<feature type="domain" description="SET" evidence="15">
    <location>
        <begin position="211"/>
        <end position="336"/>
    </location>
</feature>
<dbReference type="GO" id="GO:0045944">
    <property type="term" value="P:positive regulation of transcription by RNA polymerase II"/>
    <property type="evidence" value="ECO:0007669"/>
    <property type="project" value="TreeGrafter"/>
</dbReference>
<keyword evidence="12" id="KW-0539">Nucleus</keyword>
<dbReference type="PANTHER" id="PTHR45888">
    <property type="entry name" value="HL01030P-RELATED"/>
    <property type="match status" value="1"/>
</dbReference>
<evidence type="ECO:0000256" key="6">
    <source>
        <dbReference type="ARBA" id="ARBA00022737"/>
    </source>
</evidence>
<keyword evidence="14" id="KW-0812">Transmembrane</keyword>
<evidence type="ECO:0000256" key="9">
    <source>
        <dbReference type="ARBA" id="ARBA00022853"/>
    </source>
</evidence>
<keyword evidence="14" id="KW-1133">Transmembrane helix</keyword>
<keyword evidence="9" id="KW-0156">Chromatin regulator</keyword>
<dbReference type="OrthoDB" id="308383at2759"/>
<dbReference type="PROSITE" id="PS50868">
    <property type="entry name" value="POST_SET"/>
    <property type="match status" value="1"/>
</dbReference>
<keyword evidence="2" id="KW-0489">Methyltransferase</keyword>
<dbReference type="InterPro" id="IPR003616">
    <property type="entry name" value="Post-SET_dom"/>
</dbReference>
<keyword evidence="3" id="KW-0808">Transferase</keyword>
<dbReference type="STRING" id="56216.A0A1A6FZV0"/>
<feature type="region of interest" description="Disordered" evidence="13">
    <location>
        <begin position="982"/>
        <end position="1009"/>
    </location>
</feature>
<evidence type="ECO:0000256" key="8">
    <source>
        <dbReference type="ARBA" id="ARBA00022833"/>
    </source>
</evidence>
<keyword evidence="6" id="KW-0677">Repeat</keyword>
<evidence type="ECO:0000256" key="13">
    <source>
        <dbReference type="SAM" id="MobiDB-lite"/>
    </source>
</evidence>
<reference evidence="17 18" key="1">
    <citation type="submission" date="2016-06" db="EMBL/GenBank/DDBJ databases">
        <title>The Draft Genome Sequence and Annotation of the Desert Woodrat Neotoma lepida.</title>
        <authorList>
            <person name="Campbell M."/>
            <person name="Oakeson K.F."/>
            <person name="Yandell M."/>
            <person name="Halpert J.R."/>
            <person name="Dearing D."/>
        </authorList>
    </citation>
    <scope>NUCLEOTIDE SEQUENCE [LARGE SCALE GENOMIC DNA]</scope>
    <source>
        <strain evidence="17">417</strain>
        <tissue evidence="17">Liver</tissue>
    </source>
</reference>
<dbReference type="AlphaFoldDB" id="A0A1A6FZV0"/>
<keyword evidence="18" id="KW-1185">Reference proteome</keyword>
<dbReference type="SMART" id="SM00317">
    <property type="entry name" value="SET"/>
    <property type="match status" value="1"/>
</dbReference>
<dbReference type="PANTHER" id="PTHR45888:SF1">
    <property type="entry name" value="HISTONE-LYSINE N-METHYLTRANSFERASE 2C"/>
    <property type="match status" value="1"/>
</dbReference>
<keyword evidence="10" id="KW-0805">Transcription regulation</keyword>
<evidence type="ECO:0000256" key="10">
    <source>
        <dbReference type="ARBA" id="ARBA00023015"/>
    </source>
</evidence>
<gene>
    <name evidence="17" type="ORF">A6R68_09442</name>
</gene>
<proteinExistence type="predicted"/>
<keyword evidence="14" id="KW-0472">Membrane</keyword>
<dbReference type="EMBL" id="LZPO01108094">
    <property type="protein sequence ID" value="OBS59436.1"/>
    <property type="molecule type" value="Genomic_DNA"/>
</dbReference>
<evidence type="ECO:0000256" key="12">
    <source>
        <dbReference type="ARBA" id="ARBA00023242"/>
    </source>
</evidence>
<accession>A0A1A6FZV0</accession>
<dbReference type="GO" id="GO:0008270">
    <property type="term" value="F:zinc ion binding"/>
    <property type="evidence" value="ECO:0007669"/>
    <property type="project" value="UniProtKB-KW"/>
</dbReference>
<keyword evidence="11" id="KW-0804">Transcription</keyword>
<evidence type="ECO:0000259" key="16">
    <source>
        <dbReference type="PROSITE" id="PS50868"/>
    </source>
</evidence>
<keyword evidence="7" id="KW-0863">Zinc-finger</keyword>
<dbReference type="GO" id="GO:0032259">
    <property type="term" value="P:methylation"/>
    <property type="evidence" value="ECO:0007669"/>
    <property type="project" value="UniProtKB-KW"/>
</dbReference>
<dbReference type="Gene3D" id="2.170.270.10">
    <property type="entry name" value="SET domain"/>
    <property type="match status" value="1"/>
</dbReference>
<comment type="subcellular location">
    <subcellularLocation>
        <location evidence="1">Nucleus</location>
    </subcellularLocation>
</comment>
<feature type="domain" description="Post-SET" evidence="16">
    <location>
        <begin position="418"/>
        <end position="431"/>
    </location>
</feature>
<dbReference type="Pfam" id="PF00856">
    <property type="entry name" value="SET"/>
    <property type="match status" value="1"/>
</dbReference>
<evidence type="ECO:0000256" key="11">
    <source>
        <dbReference type="ARBA" id="ARBA00023163"/>
    </source>
</evidence>
<evidence type="ECO:0000259" key="15">
    <source>
        <dbReference type="PROSITE" id="PS50280"/>
    </source>
</evidence>
<name>A0A1A6FZV0_NEOLE</name>
<comment type="caution">
    <text evidence="17">The sequence shown here is derived from an EMBL/GenBank/DDBJ whole genome shotgun (WGS) entry which is preliminary data.</text>
</comment>
<feature type="transmembrane region" description="Helical" evidence="14">
    <location>
        <begin position="501"/>
        <end position="527"/>
    </location>
</feature>
<dbReference type="PROSITE" id="PS50280">
    <property type="entry name" value="SET"/>
    <property type="match status" value="1"/>
</dbReference>
<evidence type="ECO:0008006" key="19">
    <source>
        <dbReference type="Google" id="ProtNLM"/>
    </source>
</evidence>
<evidence type="ECO:0000256" key="3">
    <source>
        <dbReference type="ARBA" id="ARBA00022679"/>
    </source>
</evidence>
<evidence type="ECO:0000256" key="4">
    <source>
        <dbReference type="ARBA" id="ARBA00022691"/>
    </source>
</evidence>
<dbReference type="GO" id="GO:0042800">
    <property type="term" value="F:histone H3K4 methyltransferase activity"/>
    <property type="evidence" value="ECO:0007669"/>
    <property type="project" value="TreeGrafter"/>
</dbReference>
<keyword evidence="5" id="KW-0479">Metal-binding</keyword>
<dbReference type="InterPro" id="IPR001214">
    <property type="entry name" value="SET_dom"/>
</dbReference>
<evidence type="ECO:0000256" key="2">
    <source>
        <dbReference type="ARBA" id="ARBA00022603"/>
    </source>
</evidence>
<protein>
    <recommendedName>
        <fullName evidence="19">SET domain-containing protein</fullName>
    </recommendedName>
</protein>
<evidence type="ECO:0000313" key="17">
    <source>
        <dbReference type="EMBL" id="OBS59436.1"/>
    </source>
</evidence>
<sequence>MGLVSSHRVNPGLEYRQHLLLRGPPPGSANPPRLASSYRLKQPNVPFPPTSNGLSGHKDSSHGIAESASLRPQWCCHCKVVILGSGVRKSFKDLTFVNKGSRENSKRMEEDIVFCSNNCFILYSSTAQAKHPENKLPGVEACENYTFRYGRNPLMELPLAVNPTGCARSEPKMSAHVKRFVLRPHTLNSTSTSKSFQSTVTGELNAPYSKQFVHSKSSQYRRMKTEWKSNGLGLYAARDIEKHTMVIEYIGTIIRNEVANRKEKLYESQNRGVYMFRMDNDHVIDATLTGGPARYINHSCAPNCVAEVVTFERGHKIIISSNRRIQKGEEITFPQIYFLLMYGTSSSTSFGGTPPHPTLLQGSMGPQQTQSCFGLCLFCLLVLKYEGDGSRALPCLTPCLCHGQLCYDYKFDFEDDQHKIPCHCGAVNCRNGRLVPRKRRLNTSLDFTDRKIFLFSDFLKNSFWKLWFLGLCLKEAQHRGSQLRLPCCALRSAESQNGPALFFFFFLFFPSFCFLVGGFCFVCFVSLTKEKLLLGQRAGGCPAPGDSEKWDVCRRLQKTAYSASTCLLGSTGVLRGHLGSNFEPSHGYALGGITHLSWVSVITGLKQHQASFLAGAALGYQAFVGLQVVELQKKTGFLRTPMQTSWCLGDIGLLSHPSTQKDSGALGPSVDEDGLLRFGIWARYLHLRISMPLSYCPRSLKYCRFIANNPPAIVGDLKKDHSLCSFIRNKVSVTLGHSRLAVIREKEHQDFSWRGEGRRWESGTSYLAKVQLSSNGGDVMDRPWMATMTTPIKKLFFALPTGFRKEILWPRAFSEIYTVMERLQTTCTTPTSCQATQEMPPLPVTARLNVCWCSDIGPFCSQTGEEKWVEYTQLTTTVERDPKLKSDGELYKGDFYPNMCKENSVLCTLKGKNRKLGKQAASKDTWQVSELRQAEVSHCSVLPLTSKGSSTLQQQPCHHGQAETVEAYRKKRNKQTSILSSSLTCGRGLNPDPQRPTNSKNDKNRHFSVQSQHRLEVTATENLAPRTAHHCC</sequence>
<evidence type="ECO:0000313" key="18">
    <source>
        <dbReference type="Proteomes" id="UP000092124"/>
    </source>
</evidence>
<dbReference type="SUPFAM" id="SSF82199">
    <property type="entry name" value="SET domain"/>
    <property type="match status" value="1"/>
</dbReference>
<dbReference type="GO" id="GO:0044666">
    <property type="term" value="C:MLL3/4 complex"/>
    <property type="evidence" value="ECO:0007669"/>
    <property type="project" value="TreeGrafter"/>
</dbReference>
<keyword evidence="4" id="KW-0949">S-adenosyl-L-methionine</keyword>
<evidence type="ECO:0000256" key="5">
    <source>
        <dbReference type="ARBA" id="ARBA00022723"/>
    </source>
</evidence>
<evidence type="ECO:0000256" key="1">
    <source>
        <dbReference type="ARBA" id="ARBA00004123"/>
    </source>
</evidence>
<dbReference type="GO" id="GO:0003713">
    <property type="term" value="F:transcription coactivator activity"/>
    <property type="evidence" value="ECO:0007669"/>
    <property type="project" value="TreeGrafter"/>
</dbReference>